<feature type="transmembrane region" description="Helical" evidence="8">
    <location>
        <begin position="332"/>
        <end position="353"/>
    </location>
</feature>
<evidence type="ECO:0000313" key="10">
    <source>
        <dbReference type="Proteomes" id="UP000660680"/>
    </source>
</evidence>
<reference evidence="9" key="2">
    <citation type="submission" date="2020-09" db="EMBL/GenBank/DDBJ databases">
        <authorList>
            <person name="Sun Q."/>
            <person name="Ohkuma M."/>
        </authorList>
    </citation>
    <scope>NUCLEOTIDE SEQUENCE</scope>
    <source>
        <strain evidence="9">JCM 3276</strain>
    </source>
</reference>
<evidence type="ECO:0000256" key="1">
    <source>
        <dbReference type="ARBA" id="ARBA00004651"/>
    </source>
</evidence>
<keyword evidence="7 8" id="KW-0472">Membrane</keyword>
<keyword evidence="2" id="KW-0813">Transport</keyword>
<keyword evidence="5 8" id="KW-1133">Transmembrane helix</keyword>
<feature type="transmembrane region" description="Helical" evidence="8">
    <location>
        <begin position="26"/>
        <end position="43"/>
    </location>
</feature>
<feature type="transmembrane region" description="Helical" evidence="8">
    <location>
        <begin position="280"/>
        <end position="311"/>
    </location>
</feature>
<accession>A0A918GS72</accession>
<dbReference type="GO" id="GO:0005886">
    <property type="term" value="C:plasma membrane"/>
    <property type="evidence" value="ECO:0007669"/>
    <property type="project" value="UniProtKB-SubCell"/>
</dbReference>
<evidence type="ECO:0000256" key="6">
    <source>
        <dbReference type="ARBA" id="ARBA00023065"/>
    </source>
</evidence>
<feature type="transmembrane region" description="Helical" evidence="8">
    <location>
        <begin position="110"/>
        <end position="129"/>
    </location>
</feature>
<evidence type="ECO:0000256" key="5">
    <source>
        <dbReference type="ARBA" id="ARBA00022989"/>
    </source>
</evidence>
<evidence type="ECO:0000256" key="4">
    <source>
        <dbReference type="ARBA" id="ARBA00022692"/>
    </source>
</evidence>
<evidence type="ECO:0000256" key="2">
    <source>
        <dbReference type="ARBA" id="ARBA00022448"/>
    </source>
</evidence>
<dbReference type="EMBL" id="BMRB01000009">
    <property type="protein sequence ID" value="GGS57557.1"/>
    <property type="molecule type" value="Genomic_DNA"/>
</dbReference>
<proteinExistence type="predicted"/>
<dbReference type="GO" id="GO:0008324">
    <property type="term" value="F:monoatomic cation transmembrane transporter activity"/>
    <property type="evidence" value="ECO:0007669"/>
    <property type="project" value="InterPro"/>
</dbReference>
<dbReference type="Pfam" id="PF02386">
    <property type="entry name" value="TrkH"/>
    <property type="match status" value="1"/>
</dbReference>
<keyword evidence="3" id="KW-1003">Cell membrane</keyword>
<evidence type="ECO:0000256" key="3">
    <source>
        <dbReference type="ARBA" id="ARBA00022475"/>
    </source>
</evidence>
<dbReference type="InterPro" id="IPR003445">
    <property type="entry name" value="Cat_transpt"/>
</dbReference>
<organism evidence="9 10">
    <name type="scientific">Actinokineospora fastidiosa</name>
    <dbReference type="NCBI Taxonomy" id="1816"/>
    <lineage>
        <taxon>Bacteria</taxon>
        <taxon>Bacillati</taxon>
        <taxon>Actinomycetota</taxon>
        <taxon>Actinomycetes</taxon>
        <taxon>Pseudonocardiales</taxon>
        <taxon>Pseudonocardiaceae</taxon>
        <taxon>Actinokineospora</taxon>
    </lineage>
</organism>
<comment type="subcellular location">
    <subcellularLocation>
        <location evidence="1">Cell membrane</location>
        <topology evidence="1">Multi-pass membrane protein</topology>
    </subcellularLocation>
</comment>
<feature type="transmembrane region" description="Helical" evidence="8">
    <location>
        <begin position="173"/>
        <end position="192"/>
    </location>
</feature>
<keyword evidence="10" id="KW-1185">Reference proteome</keyword>
<sequence length="427" mass="44319">MAVVVGAALLALPVATESGESAGLVTALFTATSAVCVTGLVVVDTESHWSAFGEVVVLGLIQAGGLGIMTLASLLGLLVARRMGLRLQLTAQAETKTIGLGEVRAVVRRVLAISAVVELLTAVVLTTRFATGYDMPWGRAVYEGVFHAISAFNNAGFALYATSLTPFATDPWVNVPVMLALITGGLGFPVLFEIGRRLRGRTRRWSLHARITLTTYAALVVVGVVGITVIEWSNPDTLGPLGVGGKLLVGAFQGVTPRTAGFNTVDIGQLNSGSLLLTDFLMFIGGGSAGTAGGIKVTTFALLAFVIYTEVRGEPSVHVAGRRIAADVQRQAVTIALLAVGAVAAATLTLLLMTDFTLDAVLFEAVSAFATVGLSTGITASIPPAGQLLLVGLMFLGRVGPITLAAALALRERARRYELPEERPIVG</sequence>
<keyword evidence="4 8" id="KW-0812">Transmembrane</keyword>
<comment type="caution">
    <text evidence="9">The sequence shown here is derived from an EMBL/GenBank/DDBJ whole genome shotgun (WGS) entry which is preliminary data.</text>
</comment>
<evidence type="ECO:0000256" key="7">
    <source>
        <dbReference type="ARBA" id="ARBA00023136"/>
    </source>
</evidence>
<dbReference type="Proteomes" id="UP000660680">
    <property type="component" value="Unassembled WGS sequence"/>
</dbReference>
<evidence type="ECO:0000313" key="9">
    <source>
        <dbReference type="EMBL" id="GGS57557.1"/>
    </source>
</evidence>
<gene>
    <name evidence="9" type="ORF">GCM10010171_60640</name>
</gene>
<keyword evidence="6" id="KW-0406">Ion transport</keyword>
<name>A0A918GS72_9PSEU</name>
<evidence type="ECO:0000256" key="8">
    <source>
        <dbReference type="SAM" id="Phobius"/>
    </source>
</evidence>
<feature type="transmembrane region" description="Helical" evidence="8">
    <location>
        <begin position="388"/>
        <end position="410"/>
    </location>
</feature>
<dbReference type="AlphaFoldDB" id="A0A918GS72"/>
<dbReference type="PANTHER" id="PTHR32024">
    <property type="entry name" value="TRK SYSTEM POTASSIUM UPTAKE PROTEIN TRKG-RELATED"/>
    <property type="match status" value="1"/>
</dbReference>
<dbReference type="GO" id="GO:0030001">
    <property type="term" value="P:metal ion transport"/>
    <property type="evidence" value="ECO:0007669"/>
    <property type="project" value="UniProtKB-ARBA"/>
</dbReference>
<reference evidence="9" key="1">
    <citation type="journal article" date="2014" name="Int. J. Syst. Evol. Microbiol.">
        <title>Complete genome sequence of Corynebacterium casei LMG S-19264T (=DSM 44701T), isolated from a smear-ripened cheese.</title>
        <authorList>
            <consortium name="US DOE Joint Genome Institute (JGI-PGF)"/>
            <person name="Walter F."/>
            <person name="Albersmeier A."/>
            <person name="Kalinowski J."/>
            <person name="Ruckert C."/>
        </authorList>
    </citation>
    <scope>NUCLEOTIDE SEQUENCE</scope>
    <source>
        <strain evidence="9">JCM 3276</strain>
    </source>
</reference>
<protein>
    <submittedName>
        <fullName evidence="9">Potassium transporter Trk</fullName>
    </submittedName>
</protein>
<dbReference type="PANTHER" id="PTHR32024:SF1">
    <property type="entry name" value="KTR SYSTEM POTASSIUM UPTAKE PROTEIN B"/>
    <property type="match status" value="1"/>
</dbReference>
<feature type="transmembrane region" description="Helical" evidence="8">
    <location>
        <begin position="213"/>
        <end position="232"/>
    </location>
</feature>
<feature type="transmembrane region" description="Helical" evidence="8">
    <location>
        <begin position="55"/>
        <end position="80"/>
    </location>
</feature>